<organism evidence="1 2">
    <name type="scientific">Symbiodinium natans</name>
    <dbReference type="NCBI Taxonomy" id="878477"/>
    <lineage>
        <taxon>Eukaryota</taxon>
        <taxon>Sar</taxon>
        <taxon>Alveolata</taxon>
        <taxon>Dinophyceae</taxon>
        <taxon>Suessiales</taxon>
        <taxon>Symbiodiniaceae</taxon>
        <taxon>Symbiodinium</taxon>
    </lineage>
</organism>
<protein>
    <submittedName>
        <fullName evidence="1">Uncharacterized protein</fullName>
    </submittedName>
</protein>
<dbReference type="EMBL" id="CAJNDS010002547">
    <property type="protein sequence ID" value="CAE7521816.1"/>
    <property type="molecule type" value="Genomic_DNA"/>
</dbReference>
<evidence type="ECO:0000313" key="2">
    <source>
        <dbReference type="Proteomes" id="UP000604046"/>
    </source>
</evidence>
<gene>
    <name evidence="1" type="ORF">SNAT2548_LOCUS29208</name>
</gene>
<name>A0A812TGD6_9DINO</name>
<sequence length="117" mass="12544">MPAVQPPLGLPPELSRRAVLQDGVHVHSSQESALQDDRAQVGAVELARICSHRCKPEALVQPLCLSKRDTALPSTSARQCGDSQDMRLGDAVLVKNYIFSQDPTPSRPCAVDGGARC</sequence>
<accession>A0A812TGD6</accession>
<evidence type="ECO:0000313" key="1">
    <source>
        <dbReference type="EMBL" id="CAE7521816.1"/>
    </source>
</evidence>
<dbReference type="AlphaFoldDB" id="A0A812TGD6"/>
<comment type="caution">
    <text evidence="1">The sequence shown here is derived from an EMBL/GenBank/DDBJ whole genome shotgun (WGS) entry which is preliminary data.</text>
</comment>
<reference evidence="1" key="1">
    <citation type="submission" date="2021-02" db="EMBL/GenBank/DDBJ databases">
        <authorList>
            <person name="Dougan E. K."/>
            <person name="Rhodes N."/>
            <person name="Thang M."/>
            <person name="Chan C."/>
        </authorList>
    </citation>
    <scope>NUCLEOTIDE SEQUENCE</scope>
</reference>
<dbReference type="Proteomes" id="UP000604046">
    <property type="component" value="Unassembled WGS sequence"/>
</dbReference>
<keyword evidence="2" id="KW-1185">Reference proteome</keyword>
<proteinExistence type="predicted"/>